<keyword evidence="2" id="KW-1185">Reference proteome</keyword>
<sequence length="301" mass="33826">MKKLSGIILLTIVIFTGCRSMPALLPADKRITWLPADSKVFLNVNIDGNRELFNRTITKMGIDNKDLQSIIDRSHTVCLGLENPLDLADPGIHMISEGEYNSGMMKLGLRVSKDWAQTDRESGTITNAEAGIQIVPEKGKILFSEGKIDEILTNRVDPVPVYLPRDVRDHFIESDIILYYPQPSRDVLTALSPNLADLEVDLFYISMNKVEPVAEGEEPEYEIMGLVRMKDITKTRPFSTALKWVILGVVVSSENPDTKQFLKTIKIDTQWNDVELSGLNLSLEMASDMISNVIKLDIYEK</sequence>
<evidence type="ECO:0000313" key="2">
    <source>
        <dbReference type="Proteomes" id="UP000587760"/>
    </source>
</evidence>
<accession>A0A841RC14</accession>
<gene>
    <name evidence="1" type="ORF">HNR50_002440</name>
</gene>
<dbReference type="Proteomes" id="UP000587760">
    <property type="component" value="Unassembled WGS sequence"/>
</dbReference>
<evidence type="ECO:0000313" key="1">
    <source>
        <dbReference type="EMBL" id="MBB6480767.1"/>
    </source>
</evidence>
<dbReference type="EMBL" id="JACHGJ010000004">
    <property type="protein sequence ID" value="MBB6480767.1"/>
    <property type="molecule type" value="Genomic_DNA"/>
</dbReference>
<dbReference type="AlphaFoldDB" id="A0A841RC14"/>
<name>A0A841RC14_9SPIO</name>
<protein>
    <recommendedName>
        <fullName evidence="3">Lipoprotein</fullName>
    </recommendedName>
</protein>
<organism evidence="1 2">
    <name type="scientific">Spirochaeta isovalerica</name>
    <dbReference type="NCBI Taxonomy" id="150"/>
    <lineage>
        <taxon>Bacteria</taxon>
        <taxon>Pseudomonadati</taxon>
        <taxon>Spirochaetota</taxon>
        <taxon>Spirochaetia</taxon>
        <taxon>Spirochaetales</taxon>
        <taxon>Spirochaetaceae</taxon>
        <taxon>Spirochaeta</taxon>
    </lineage>
</organism>
<comment type="caution">
    <text evidence="1">The sequence shown here is derived from an EMBL/GenBank/DDBJ whole genome shotgun (WGS) entry which is preliminary data.</text>
</comment>
<dbReference type="PROSITE" id="PS51257">
    <property type="entry name" value="PROKAR_LIPOPROTEIN"/>
    <property type="match status" value="1"/>
</dbReference>
<dbReference type="RefSeq" id="WP_184747028.1">
    <property type="nucleotide sequence ID" value="NZ_JACHGJ010000004.1"/>
</dbReference>
<reference evidence="1 2" key="1">
    <citation type="submission" date="2020-08" db="EMBL/GenBank/DDBJ databases">
        <title>Genomic Encyclopedia of Type Strains, Phase IV (KMG-IV): sequencing the most valuable type-strain genomes for metagenomic binning, comparative biology and taxonomic classification.</title>
        <authorList>
            <person name="Goeker M."/>
        </authorList>
    </citation>
    <scope>NUCLEOTIDE SEQUENCE [LARGE SCALE GENOMIC DNA]</scope>
    <source>
        <strain evidence="1 2">DSM 2461</strain>
    </source>
</reference>
<proteinExistence type="predicted"/>
<evidence type="ECO:0008006" key="3">
    <source>
        <dbReference type="Google" id="ProtNLM"/>
    </source>
</evidence>